<feature type="binding site" evidence="6 7">
    <location>
        <position position="88"/>
    </location>
    <ligand>
        <name>S-adenosyl-L-methionine</name>
        <dbReference type="ChEBI" id="CHEBI:59789"/>
    </ligand>
</feature>
<gene>
    <name evidence="6 9" type="primary">dphB</name>
    <name evidence="9" type="ordered locus">BN140_0607</name>
</gene>
<comment type="function">
    <text evidence="6">S-adenosyl-L-methionine-dependent methyltransferase that catalyzes the trimethylation of the amino group of the modified target histidine residue in translation elongation factor 2 (EF-2), to form an intermediate called diphthine. The three successive methylation reactions represent the second step of diphthamide biosynthesis.</text>
</comment>
<evidence type="ECO:0000256" key="2">
    <source>
        <dbReference type="ARBA" id="ARBA00006729"/>
    </source>
</evidence>
<dbReference type="InterPro" id="IPR035996">
    <property type="entry name" value="4pyrrol_Methylase_sf"/>
</dbReference>
<organism evidence="9 10">
    <name type="scientific">Methanoculleus bourgensis (strain ATCC 43281 / DSM 3045 / OCM 15 / MS2)</name>
    <name type="common">Methanogenium bourgense</name>
    <dbReference type="NCBI Taxonomy" id="1201294"/>
    <lineage>
        <taxon>Archaea</taxon>
        <taxon>Methanobacteriati</taxon>
        <taxon>Methanobacteriota</taxon>
        <taxon>Stenosarchaea group</taxon>
        <taxon>Methanomicrobia</taxon>
        <taxon>Methanomicrobiales</taxon>
        <taxon>Methanomicrobiaceae</taxon>
        <taxon>Methanoculleus</taxon>
    </lineage>
</organism>
<dbReference type="SUPFAM" id="SSF53790">
    <property type="entry name" value="Tetrapyrrole methylase"/>
    <property type="match status" value="1"/>
</dbReference>
<dbReference type="EMBL" id="HE964772">
    <property type="protein sequence ID" value="CCJ35530.1"/>
    <property type="molecule type" value="Genomic_DNA"/>
</dbReference>
<dbReference type="Gene3D" id="3.30.950.10">
    <property type="entry name" value="Methyltransferase, Cobalt-precorrin-4 Transmethylase, Domain 2"/>
    <property type="match status" value="1"/>
</dbReference>
<dbReference type="STRING" id="1201294.BN140_0607"/>
<keyword evidence="4 6" id="KW-0808">Transferase</keyword>
<dbReference type="Gene3D" id="3.40.1010.10">
    <property type="entry name" value="Cobalt-precorrin-4 Transmethylase, Domain 1"/>
    <property type="match status" value="1"/>
</dbReference>
<dbReference type="AlphaFoldDB" id="I7KY65"/>
<evidence type="ECO:0000313" key="10">
    <source>
        <dbReference type="Proteomes" id="UP000009007"/>
    </source>
</evidence>
<dbReference type="InterPro" id="IPR004551">
    <property type="entry name" value="Dphthn_synthase"/>
</dbReference>
<proteinExistence type="inferred from homology"/>
<keyword evidence="10" id="KW-1185">Reference proteome</keyword>
<dbReference type="HOGENOM" id="CLU_066040_0_0_2"/>
<dbReference type="GO" id="GO:0032259">
    <property type="term" value="P:methylation"/>
    <property type="evidence" value="ECO:0007669"/>
    <property type="project" value="UniProtKB-KW"/>
</dbReference>
<dbReference type="PANTHER" id="PTHR10882:SF0">
    <property type="entry name" value="DIPHTHINE METHYL ESTER SYNTHASE"/>
    <property type="match status" value="1"/>
</dbReference>
<feature type="binding site" evidence="6 7">
    <location>
        <begin position="113"/>
        <end position="114"/>
    </location>
    <ligand>
        <name>S-adenosyl-L-methionine</name>
        <dbReference type="ChEBI" id="CHEBI:59789"/>
    </ligand>
</feature>
<keyword evidence="3 6" id="KW-0489">Methyltransferase</keyword>
<dbReference type="PATRIC" id="fig|1201294.9.peg.659"/>
<keyword evidence="5 6" id="KW-0949">S-adenosyl-L-methionine</keyword>
<evidence type="ECO:0000256" key="5">
    <source>
        <dbReference type="ARBA" id="ARBA00022691"/>
    </source>
</evidence>
<evidence type="ECO:0000313" key="9">
    <source>
        <dbReference type="EMBL" id="CCJ35530.1"/>
    </source>
</evidence>
<accession>I7KY65</accession>
<feature type="domain" description="Tetrapyrrole methylase" evidence="8">
    <location>
        <begin position="1"/>
        <end position="185"/>
    </location>
</feature>
<dbReference type="GO" id="GO:0017183">
    <property type="term" value="P:protein histidyl modification to diphthamide"/>
    <property type="evidence" value="ECO:0007669"/>
    <property type="project" value="UniProtKB-UniRule"/>
</dbReference>
<feature type="binding site" evidence="6 7">
    <location>
        <position position="165"/>
    </location>
    <ligand>
        <name>S-adenosyl-L-methionine</name>
        <dbReference type="ChEBI" id="CHEBI:59789"/>
    </ligand>
</feature>
<dbReference type="InterPro" id="IPR014776">
    <property type="entry name" value="4pyrrole_Mease_sub2"/>
</dbReference>
<evidence type="ECO:0000259" key="8">
    <source>
        <dbReference type="Pfam" id="PF00590"/>
    </source>
</evidence>
<comment type="subunit">
    <text evidence="6">Homodimer.</text>
</comment>
<evidence type="ECO:0000256" key="7">
    <source>
        <dbReference type="PIRSR" id="PIRSR036432-1"/>
    </source>
</evidence>
<dbReference type="KEGG" id="mbg:BN140_0607"/>
<evidence type="ECO:0000256" key="1">
    <source>
        <dbReference type="ARBA" id="ARBA00005156"/>
    </source>
</evidence>
<comment type="similarity">
    <text evidence="2 6">Belongs to the diphthine synthase family.</text>
</comment>
<sequence length="250" mass="27084">MLMFVGLGLYDLGDISLKGLECVRNADTVYLEAYTSRLMGTDVAEMEAFFEKEIRVLSREDVEQNPRDIIERAARGRVAFLTGGDPMVSTTHADLRMRAAAAGVATSIIHASSISSAVCGLSGLQNYRFGKSCSVPFPAKGWFPTAPVETIAANLDLNLHTLVFLDIQMDRYMRIPEAIAIIEEMAAKRGIEPPALYVGIARAGSESPVVAAGSGAKLKETQFGPPLHVLVVPADLHPMEREYLEIFAGL</sequence>
<dbReference type="BioCyc" id="MBOU1201294:BN140_RS03050-MONOMER"/>
<dbReference type="GO" id="GO:0004164">
    <property type="term" value="F:diphthine synthase activity"/>
    <property type="evidence" value="ECO:0007669"/>
    <property type="project" value="UniProtKB-UniRule"/>
</dbReference>
<dbReference type="UniPathway" id="UPA00559"/>
<feature type="binding site" evidence="6 7">
    <location>
        <position position="228"/>
    </location>
    <ligand>
        <name>S-adenosyl-L-methionine</name>
        <dbReference type="ChEBI" id="CHEBI:59789"/>
    </ligand>
</feature>
<dbReference type="GeneID" id="13354270"/>
<dbReference type="CDD" id="cd11647">
    <property type="entry name" value="DHP5_DphB"/>
    <property type="match status" value="1"/>
</dbReference>
<dbReference type="NCBIfam" id="TIGR00522">
    <property type="entry name" value="dph5"/>
    <property type="match status" value="1"/>
</dbReference>
<dbReference type="InterPro" id="IPR000878">
    <property type="entry name" value="4pyrrol_Mease"/>
</dbReference>
<evidence type="ECO:0000256" key="4">
    <source>
        <dbReference type="ARBA" id="ARBA00022679"/>
    </source>
</evidence>
<feature type="binding site" evidence="6 7">
    <location>
        <position position="9"/>
    </location>
    <ligand>
        <name>S-adenosyl-L-methionine</name>
        <dbReference type="ChEBI" id="CHEBI:59789"/>
    </ligand>
</feature>
<dbReference type="Pfam" id="PF00590">
    <property type="entry name" value="TP_methylase"/>
    <property type="match status" value="1"/>
</dbReference>
<reference evidence="10" key="1">
    <citation type="journal article" date="2012" name="J. Bacteriol.">
        <title>Complete genome sequence of the hydrogenotrophic, methanogenic archaeon Methanoculleus bourgensis strain MS2T, isolated from a sewage sludge digester.</title>
        <authorList>
            <person name="Maus I."/>
            <person name="Wibberg D."/>
            <person name="Stantscheff R."/>
            <person name="Eikmeyer F.G."/>
            <person name="Seffner A."/>
            <person name="Boelter J."/>
            <person name="Szczepanowski R."/>
            <person name="Blom J."/>
            <person name="Jaenicke S."/>
            <person name="Konig H."/>
            <person name="Puhler A."/>
            <person name="Schluter A."/>
        </authorList>
    </citation>
    <scope>NUCLEOTIDE SEQUENCE [LARGE SCALE GENOMIC DNA]</scope>
    <source>
        <strain evidence="10">ATCC 43281 / DSM 3045 / OCM 15 / MS2</strain>
    </source>
</reference>
<evidence type="ECO:0000256" key="3">
    <source>
        <dbReference type="ARBA" id="ARBA00022603"/>
    </source>
</evidence>
<evidence type="ECO:0000256" key="6">
    <source>
        <dbReference type="HAMAP-Rule" id="MF_01084"/>
    </source>
</evidence>
<dbReference type="HAMAP" id="MF_01084">
    <property type="entry name" value="Diphthine_synth"/>
    <property type="match status" value="1"/>
</dbReference>
<feature type="binding site" evidence="6 7">
    <location>
        <position position="85"/>
    </location>
    <ligand>
        <name>S-adenosyl-L-methionine</name>
        <dbReference type="ChEBI" id="CHEBI:59789"/>
    </ligand>
</feature>
<feature type="binding site" evidence="6 7">
    <location>
        <position position="203"/>
    </location>
    <ligand>
        <name>S-adenosyl-L-methionine</name>
        <dbReference type="ChEBI" id="CHEBI:59789"/>
    </ligand>
</feature>
<dbReference type="PIRSF" id="PIRSF036432">
    <property type="entry name" value="Diphthine_synth"/>
    <property type="match status" value="1"/>
</dbReference>
<protein>
    <recommendedName>
        <fullName evidence="6">Diphthine synthase</fullName>
        <ecNumber evidence="6">2.1.1.98</ecNumber>
    </recommendedName>
    <alternativeName>
        <fullName evidence="6">Diphthamide biosynthesis methyltransferase</fullName>
    </alternativeName>
</protein>
<name>I7KY65_METBM</name>
<dbReference type="Proteomes" id="UP000009007">
    <property type="component" value="Chromosome I"/>
</dbReference>
<comment type="pathway">
    <text evidence="1 6">Protein modification; peptidyl-diphthamide biosynthesis.</text>
</comment>
<comment type="catalytic activity">
    <reaction evidence="6">
        <text>2-[(3S)-amino-3-carboxypropyl]-L-histidyl-[translation elongation factor 2] + 3 S-adenosyl-L-methionine = diphthine-[translation elongation factor 2] + 3 S-adenosyl-L-homocysteine + 3 H(+)</text>
        <dbReference type="Rhea" id="RHEA:36415"/>
        <dbReference type="Rhea" id="RHEA-COMP:9749"/>
        <dbReference type="Rhea" id="RHEA-COMP:10172"/>
        <dbReference type="ChEBI" id="CHEBI:15378"/>
        <dbReference type="ChEBI" id="CHEBI:57856"/>
        <dbReference type="ChEBI" id="CHEBI:59789"/>
        <dbReference type="ChEBI" id="CHEBI:73995"/>
        <dbReference type="ChEBI" id="CHEBI:82696"/>
        <dbReference type="EC" id="2.1.1.98"/>
    </reaction>
</comment>
<dbReference type="EC" id="2.1.1.98" evidence="6"/>
<dbReference type="PANTHER" id="PTHR10882">
    <property type="entry name" value="DIPHTHINE SYNTHASE"/>
    <property type="match status" value="1"/>
</dbReference>
<dbReference type="InterPro" id="IPR014777">
    <property type="entry name" value="4pyrrole_Mease_sub1"/>
</dbReference>
<dbReference type="RefSeq" id="WP_014866507.1">
    <property type="nucleotide sequence ID" value="NC_018227.2"/>
</dbReference>